<protein>
    <submittedName>
        <fullName evidence="1">Uncharacterized protein</fullName>
    </submittedName>
</protein>
<evidence type="ECO:0000313" key="1">
    <source>
        <dbReference type="EMBL" id="PEO00432.1"/>
    </source>
</evidence>
<accession>A0A9X6YNT5</accession>
<organism evidence="1 2">
    <name type="scientific">Bacillus cereus</name>
    <dbReference type="NCBI Taxonomy" id="1396"/>
    <lineage>
        <taxon>Bacteria</taxon>
        <taxon>Bacillati</taxon>
        <taxon>Bacillota</taxon>
        <taxon>Bacilli</taxon>
        <taxon>Bacillales</taxon>
        <taxon>Bacillaceae</taxon>
        <taxon>Bacillus</taxon>
        <taxon>Bacillus cereus group</taxon>
    </lineage>
</organism>
<dbReference type="Proteomes" id="UP000220691">
    <property type="component" value="Unassembled WGS sequence"/>
</dbReference>
<name>A0A9X6YNT5_BACCE</name>
<evidence type="ECO:0000313" key="2">
    <source>
        <dbReference type="Proteomes" id="UP000220691"/>
    </source>
</evidence>
<reference evidence="1 2" key="1">
    <citation type="submission" date="2017-09" db="EMBL/GenBank/DDBJ databases">
        <title>Large-scale bioinformatics analysis of Bacillus genomes uncovers conserved roles of natural products in bacterial physiology.</title>
        <authorList>
            <consortium name="Agbiome Team Llc"/>
            <person name="Bleich R.M."/>
            <person name="Kirk G.J."/>
            <person name="Santa Maria K.C."/>
            <person name="Allen S.E."/>
            <person name="Farag S."/>
            <person name="Shank E.A."/>
            <person name="Bowers A."/>
        </authorList>
    </citation>
    <scope>NUCLEOTIDE SEQUENCE [LARGE SCALE GENOMIC DNA]</scope>
    <source>
        <strain evidence="1 2">AFS027647</strain>
    </source>
</reference>
<sequence length="59" mass="6535">MKIKGKAFWLRKTEIHLPHIVGLCPSHAPGRRILSGNSLNAIISSNDFTGTFFAAKDNR</sequence>
<dbReference type="EMBL" id="NUAN01000039">
    <property type="protein sequence ID" value="PEO00432.1"/>
    <property type="molecule type" value="Genomic_DNA"/>
</dbReference>
<dbReference type="AlphaFoldDB" id="A0A9X6YNT5"/>
<proteinExistence type="predicted"/>
<comment type="caution">
    <text evidence="1">The sequence shown here is derived from an EMBL/GenBank/DDBJ whole genome shotgun (WGS) entry which is preliminary data.</text>
</comment>
<gene>
    <name evidence="1" type="ORF">CN553_07135</name>
</gene>